<accession>X6LS11</accession>
<sequence>MYNMWGGGKKKRQESFIENLLKMQEENEFWKYHMLLEISEQSMIMEQLKKNLELCNQDNARLQQLHAQLLQTLQGFEMEKEKLAAIHAQENAQLQFYNRVLKMELQQLTQTTPPTMRTNVRTSLC</sequence>
<keyword evidence="3" id="KW-1185">Reference proteome</keyword>
<proteinExistence type="predicted"/>
<evidence type="ECO:0000313" key="3">
    <source>
        <dbReference type="Proteomes" id="UP000023152"/>
    </source>
</evidence>
<keyword evidence="1" id="KW-0175">Coiled coil</keyword>
<dbReference type="Proteomes" id="UP000023152">
    <property type="component" value="Unassembled WGS sequence"/>
</dbReference>
<dbReference type="AlphaFoldDB" id="X6LS11"/>
<name>X6LS11_RETFI</name>
<gene>
    <name evidence="2" type="ORF">RFI_33520</name>
</gene>
<evidence type="ECO:0000256" key="1">
    <source>
        <dbReference type="SAM" id="Coils"/>
    </source>
</evidence>
<evidence type="ECO:0000313" key="2">
    <source>
        <dbReference type="EMBL" id="ETO03882.1"/>
    </source>
</evidence>
<protein>
    <submittedName>
        <fullName evidence="2">Uncharacterized protein</fullName>
    </submittedName>
</protein>
<feature type="coiled-coil region" evidence="1">
    <location>
        <begin position="45"/>
        <end position="79"/>
    </location>
</feature>
<comment type="caution">
    <text evidence="2">The sequence shown here is derived from an EMBL/GenBank/DDBJ whole genome shotgun (WGS) entry which is preliminary data.</text>
</comment>
<organism evidence="2 3">
    <name type="scientific">Reticulomyxa filosa</name>
    <dbReference type="NCBI Taxonomy" id="46433"/>
    <lineage>
        <taxon>Eukaryota</taxon>
        <taxon>Sar</taxon>
        <taxon>Rhizaria</taxon>
        <taxon>Retaria</taxon>
        <taxon>Foraminifera</taxon>
        <taxon>Monothalamids</taxon>
        <taxon>Reticulomyxidae</taxon>
        <taxon>Reticulomyxa</taxon>
    </lineage>
</organism>
<dbReference type="EMBL" id="ASPP01031482">
    <property type="protein sequence ID" value="ETO03882.1"/>
    <property type="molecule type" value="Genomic_DNA"/>
</dbReference>
<reference evidence="2 3" key="1">
    <citation type="journal article" date="2013" name="Curr. Biol.">
        <title>The Genome of the Foraminiferan Reticulomyxa filosa.</title>
        <authorList>
            <person name="Glockner G."/>
            <person name="Hulsmann N."/>
            <person name="Schleicher M."/>
            <person name="Noegel A.A."/>
            <person name="Eichinger L."/>
            <person name="Gallinger C."/>
            <person name="Pawlowski J."/>
            <person name="Sierra R."/>
            <person name="Euteneuer U."/>
            <person name="Pillet L."/>
            <person name="Moustafa A."/>
            <person name="Platzer M."/>
            <person name="Groth M."/>
            <person name="Szafranski K."/>
            <person name="Schliwa M."/>
        </authorList>
    </citation>
    <scope>NUCLEOTIDE SEQUENCE [LARGE SCALE GENOMIC DNA]</scope>
</reference>